<comment type="caution">
    <text evidence="8">The sequence shown here is derived from an EMBL/GenBank/DDBJ whole genome shotgun (WGS) entry which is preliminary data.</text>
</comment>
<evidence type="ECO:0000256" key="5">
    <source>
        <dbReference type="ARBA" id="ARBA00023136"/>
    </source>
</evidence>
<dbReference type="Gene3D" id="1.20.1250.20">
    <property type="entry name" value="MFS general substrate transporter like domains"/>
    <property type="match status" value="1"/>
</dbReference>
<dbReference type="InterPro" id="IPR024989">
    <property type="entry name" value="MFS_assoc_dom"/>
</dbReference>
<proteinExistence type="inferred from homology"/>
<evidence type="ECO:0000256" key="6">
    <source>
        <dbReference type="SAM" id="Phobius"/>
    </source>
</evidence>
<dbReference type="GO" id="GO:0016020">
    <property type="term" value="C:membrane"/>
    <property type="evidence" value="ECO:0007669"/>
    <property type="project" value="UniProtKB-SubCell"/>
</dbReference>
<keyword evidence="4 6" id="KW-1133">Transmembrane helix</keyword>
<feature type="transmembrane region" description="Helical" evidence="6">
    <location>
        <begin position="343"/>
        <end position="364"/>
    </location>
</feature>
<accession>A0A662YSV4</accession>
<evidence type="ECO:0000313" key="8">
    <source>
        <dbReference type="EMBL" id="RXM99677.1"/>
    </source>
</evidence>
<dbReference type="InterPro" id="IPR051717">
    <property type="entry name" value="MFS_MFSD6"/>
</dbReference>
<evidence type="ECO:0000256" key="1">
    <source>
        <dbReference type="ARBA" id="ARBA00004141"/>
    </source>
</evidence>
<dbReference type="SUPFAM" id="SSF103473">
    <property type="entry name" value="MFS general substrate transporter"/>
    <property type="match status" value="1"/>
</dbReference>
<keyword evidence="9" id="KW-1185">Reference proteome</keyword>
<feature type="transmembrane region" description="Helical" evidence="6">
    <location>
        <begin position="408"/>
        <end position="431"/>
    </location>
</feature>
<feature type="transmembrane region" description="Helical" evidence="6">
    <location>
        <begin position="318"/>
        <end position="337"/>
    </location>
</feature>
<feature type="transmembrane region" description="Helical" evidence="6">
    <location>
        <begin position="376"/>
        <end position="396"/>
    </location>
</feature>
<feature type="transmembrane region" description="Helical" evidence="6">
    <location>
        <begin position="255"/>
        <end position="277"/>
    </location>
</feature>
<comment type="similarity">
    <text evidence="2">Belongs to the major facilitator superfamily. MFSD6 family.</text>
</comment>
<organism evidence="8 9">
    <name type="scientific">Acipenser ruthenus</name>
    <name type="common">Sterlet sturgeon</name>
    <dbReference type="NCBI Taxonomy" id="7906"/>
    <lineage>
        <taxon>Eukaryota</taxon>
        <taxon>Metazoa</taxon>
        <taxon>Chordata</taxon>
        <taxon>Craniata</taxon>
        <taxon>Vertebrata</taxon>
        <taxon>Euteleostomi</taxon>
        <taxon>Actinopterygii</taxon>
        <taxon>Chondrostei</taxon>
        <taxon>Acipenseriformes</taxon>
        <taxon>Acipenseridae</taxon>
        <taxon>Acipenser</taxon>
    </lineage>
</organism>
<comment type="subcellular location">
    <subcellularLocation>
        <location evidence="1">Membrane</location>
        <topology evidence="1">Multi-pass membrane protein</topology>
    </subcellularLocation>
</comment>
<feature type="transmembrane region" description="Helical" evidence="6">
    <location>
        <begin position="172"/>
        <end position="192"/>
    </location>
</feature>
<dbReference type="PANTHER" id="PTHR16172:SF41">
    <property type="entry name" value="MAJOR FACILITATOR SUPERFAMILY DOMAIN-CONTAINING PROTEIN 6-LIKE"/>
    <property type="match status" value="1"/>
</dbReference>
<dbReference type="AlphaFoldDB" id="A0A662YSV4"/>
<sequence>MPNKKFPSIQTYNSKIETFYDASLDYPNEQLEDVEQWLDSTSLTPSHQEPKAGDLETQRSGKRFHYGSPNVFMGAKDHTSNQDLLSFLEKIAQRGGNTSSRLLPVPGKDGNESFPKMDTNSTALVTADLLYSWAFGVLLISELLLNTIQFIAEDSLWDFLEATNLLDHFEDIKSWSSYGSLAGSVSVCFMTGFGMCRSNAINPFVYHAACSSVFAVLAAGFLSLYPVEYFTSYTYHPSAMVTASKLCLRDIHNTPYLLVGFLMGFLTFGFDVVHLWYLRDLEAPALLLALLLAIQSLVEITFQVFFKKWKRPTPPYHWMLCIALLAAAIQSLSYCFIRAMWVFILIEFLFAFRHALSVFTLEAFTEYISPPGVERSVRFVFLFVYMGPGMGLGSFYSGSLYNTFGSVIFYQIHSIVAFILLALVLPLKFILPTRIYSFSRILSHCKTSENHTTVPLMPSDSSDSSVEMESHSAQKGSLYFSEKREKNIVVKTGFQAFALTY</sequence>
<feature type="transmembrane region" description="Helical" evidence="6">
    <location>
        <begin position="283"/>
        <end position="306"/>
    </location>
</feature>
<dbReference type="EMBL" id="SCEB01000317">
    <property type="protein sequence ID" value="RXM99677.1"/>
    <property type="molecule type" value="Genomic_DNA"/>
</dbReference>
<dbReference type="Pfam" id="PF12832">
    <property type="entry name" value="MFS_1_like"/>
    <property type="match status" value="1"/>
</dbReference>
<name>A0A662YSV4_ACIRT</name>
<feature type="transmembrane region" description="Helical" evidence="6">
    <location>
        <begin position="130"/>
        <end position="152"/>
    </location>
</feature>
<keyword evidence="3 6" id="KW-0812">Transmembrane</keyword>
<feature type="transmembrane region" description="Helical" evidence="6">
    <location>
        <begin position="204"/>
        <end position="224"/>
    </location>
</feature>
<gene>
    <name evidence="8" type="ORF">EOD39_10978</name>
</gene>
<dbReference type="PANTHER" id="PTHR16172">
    <property type="entry name" value="MAJOR FACILITATOR SUPERFAMILY DOMAIN-CONTAINING PROTEIN 6-LIKE"/>
    <property type="match status" value="1"/>
</dbReference>
<evidence type="ECO:0000256" key="2">
    <source>
        <dbReference type="ARBA" id="ARBA00005241"/>
    </source>
</evidence>
<reference evidence="8 9" key="1">
    <citation type="submission" date="2019-01" db="EMBL/GenBank/DDBJ databases">
        <title>Draft Genome and Complete Hox-Cluster Characterization of the Sterlet Sturgeon (Acipenser ruthenus).</title>
        <authorList>
            <person name="Wei Q."/>
        </authorList>
    </citation>
    <scope>NUCLEOTIDE SEQUENCE [LARGE SCALE GENOMIC DNA]</scope>
    <source>
        <strain evidence="8">WHYD16114868_AA</strain>
        <tissue evidence="8">Blood</tissue>
    </source>
</reference>
<dbReference type="InterPro" id="IPR036259">
    <property type="entry name" value="MFS_trans_sf"/>
</dbReference>
<evidence type="ECO:0000259" key="7">
    <source>
        <dbReference type="Pfam" id="PF12832"/>
    </source>
</evidence>
<evidence type="ECO:0000256" key="3">
    <source>
        <dbReference type="ARBA" id="ARBA00022692"/>
    </source>
</evidence>
<protein>
    <submittedName>
        <fullName evidence="8">Major facilitator superfamily domain-containing protein 6-like protein B</fullName>
    </submittedName>
</protein>
<evidence type="ECO:0000313" key="9">
    <source>
        <dbReference type="Proteomes" id="UP000289886"/>
    </source>
</evidence>
<dbReference type="Proteomes" id="UP000289886">
    <property type="component" value="Unassembled WGS sequence"/>
</dbReference>
<keyword evidence="5 6" id="KW-0472">Membrane</keyword>
<evidence type="ECO:0000256" key="4">
    <source>
        <dbReference type="ARBA" id="ARBA00022989"/>
    </source>
</evidence>
<feature type="domain" description="Major facilitator superfamily associated" evidence="7">
    <location>
        <begin position="127"/>
        <end position="411"/>
    </location>
</feature>